<evidence type="ECO:0000256" key="1">
    <source>
        <dbReference type="SAM" id="MobiDB-lite"/>
    </source>
</evidence>
<dbReference type="KEGG" id="mhos:CXR34_00415"/>
<feature type="compositionally biased region" description="Basic residues" evidence="1">
    <location>
        <begin position="73"/>
        <end position="87"/>
    </location>
</feature>
<sequence>MWGRRQRSQCRCRSRRCRPRSPCRCRSRRCRPRSPCRCRSRRCRPPSRYPSPRWRWRVWASPRSPGAREQPRRFRGRARRYRRQCSR</sequence>
<protein>
    <submittedName>
        <fullName evidence="2">Uncharacterized protein</fullName>
    </submittedName>
</protein>
<reference evidence="2 3" key="1">
    <citation type="submission" date="2017-12" db="EMBL/GenBank/DDBJ databases">
        <title>Isolation and characterization of estrogens degradatiion strain Microbacterium hominis SJTG1.</title>
        <authorList>
            <person name="Xiong W."/>
            <person name="Yin C."/>
            <person name="Zheng D."/>
            <person name="Liang R."/>
        </authorList>
    </citation>
    <scope>NUCLEOTIDE SEQUENCE [LARGE SCALE GENOMIC DNA]</scope>
    <source>
        <strain evidence="2 3">SJTG1</strain>
    </source>
</reference>
<proteinExistence type="predicted"/>
<feature type="region of interest" description="Disordered" evidence="1">
    <location>
        <begin position="63"/>
        <end position="87"/>
    </location>
</feature>
<evidence type="ECO:0000313" key="2">
    <source>
        <dbReference type="EMBL" id="AUG28072.1"/>
    </source>
</evidence>
<gene>
    <name evidence="2" type="ORF">CXR34_00415</name>
</gene>
<dbReference type="EMBL" id="CP025299">
    <property type="protein sequence ID" value="AUG28072.1"/>
    <property type="molecule type" value="Genomic_DNA"/>
</dbReference>
<dbReference type="Proteomes" id="UP000233276">
    <property type="component" value="Chromosome"/>
</dbReference>
<accession>A0A2K9D5C9</accession>
<organism evidence="2 3">
    <name type="scientific">Microbacterium hominis</name>
    <dbReference type="NCBI Taxonomy" id="162426"/>
    <lineage>
        <taxon>Bacteria</taxon>
        <taxon>Bacillati</taxon>
        <taxon>Actinomycetota</taxon>
        <taxon>Actinomycetes</taxon>
        <taxon>Micrococcales</taxon>
        <taxon>Microbacteriaceae</taxon>
        <taxon>Microbacterium</taxon>
    </lineage>
</organism>
<name>A0A2K9D5C9_9MICO</name>
<evidence type="ECO:0000313" key="3">
    <source>
        <dbReference type="Proteomes" id="UP000233276"/>
    </source>
</evidence>
<dbReference type="AlphaFoldDB" id="A0A2K9D5C9"/>